<evidence type="ECO:0000313" key="3">
    <source>
        <dbReference type="Proteomes" id="UP000240493"/>
    </source>
</evidence>
<evidence type="ECO:0000256" key="1">
    <source>
        <dbReference type="SAM" id="Phobius"/>
    </source>
</evidence>
<gene>
    <name evidence="2" type="ORF">M441DRAFT_306586</name>
</gene>
<keyword evidence="1" id="KW-0812">Transmembrane</keyword>
<dbReference type="AlphaFoldDB" id="A0A2T3ZK08"/>
<proteinExistence type="predicted"/>
<keyword evidence="3" id="KW-1185">Reference proteome</keyword>
<name>A0A2T3ZK08_TRIA4</name>
<dbReference type="EMBL" id="KZ679257">
    <property type="protein sequence ID" value="PTB45112.1"/>
    <property type="molecule type" value="Genomic_DNA"/>
</dbReference>
<accession>A0A2T3ZK08</accession>
<protein>
    <submittedName>
        <fullName evidence="2">Uncharacterized protein</fullName>
    </submittedName>
</protein>
<dbReference type="Proteomes" id="UP000240493">
    <property type="component" value="Unassembled WGS sequence"/>
</dbReference>
<sequence>MSEQSRKPVSARPRVGSQSLLIDLLMRPFVSLLDTRELSVGPEYKVLFTHAMPLVLATALDKLGRACPFRYFFLTPHGDLHFFFFHRLLSTSSFSLYFLVSSFIDSFSCIASLISR</sequence>
<reference evidence="2 3" key="1">
    <citation type="submission" date="2016-07" db="EMBL/GenBank/DDBJ databases">
        <title>Multiple horizontal gene transfer events from other fungi enriched the ability of initially mycotrophic Trichoderma (Ascomycota) to feed on dead plant biomass.</title>
        <authorList>
            <consortium name="DOE Joint Genome Institute"/>
            <person name="Aerts A."/>
            <person name="Atanasova L."/>
            <person name="Chenthamara K."/>
            <person name="Zhang J."/>
            <person name="Grujic M."/>
            <person name="Henrissat B."/>
            <person name="Kuo A."/>
            <person name="Salamov A."/>
            <person name="Lipzen A."/>
            <person name="Labutti K."/>
            <person name="Barry K."/>
            <person name="Miao Y."/>
            <person name="Rahimi M.J."/>
            <person name="Shen Q."/>
            <person name="Grigoriev I.V."/>
            <person name="Kubicek C.P."/>
            <person name="Druzhinina I.S."/>
        </authorList>
    </citation>
    <scope>NUCLEOTIDE SEQUENCE [LARGE SCALE GENOMIC DNA]</scope>
    <source>
        <strain evidence="2 3">CBS 433.97</strain>
    </source>
</reference>
<keyword evidence="1" id="KW-0472">Membrane</keyword>
<organism evidence="2 3">
    <name type="scientific">Trichoderma asperellum (strain ATCC 204424 / CBS 433.97 / NBRC 101777)</name>
    <dbReference type="NCBI Taxonomy" id="1042311"/>
    <lineage>
        <taxon>Eukaryota</taxon>
        <taxon>Fungi</taxon>
        <taxon>Dikarya</taxon>
        <taxon>Ascomycota</taxon>
        <taxon>Pezizomycotina</taxon>
        <taxon>Sordariomycetes</taxon>
        <taxon>Hypocreomycetidae</taxon>
        <taxon>Hypocreales</taxon>
        <taxon>Hypocreaceae</taxon>
        <taxon>Trichoderma</taxon>
    </lineage>
</organism>
<feature type="transmembrane region" description="Helical" evidence="1">
    <location>
        <begin position="94"/>
        <end position="114"/>
    </location>
</feature>
<evidence type="ECO:0000313" key="2">
    <source>
        <dbReference type="EMBL" id="PTB45112.1"/>
    </source>
</evidence>
<keyword evidence="1" id="KW-1133">Transmembrane helix</keyword>